<dbReference type="RefSeq" id="WP_009163721.1">
    <property type="nucleotide sequence ID" value="NZ_ADFP01000014.1"/>
</dbReference>
<evidence type="ECO:0000313" key="2">
    <source>
        <dbReference type="EMBL" id="EFB91866.1"/>
    </source>
</evidence>
<organism evidence="2 3">
    <name type="scientific">Pyramidobacter piscolens W5455</name>
    <dbReference type="NCBI Taxonomy" id="352165"/>
    <lineage>
        <taxon>Bacteria</taxon>
        <taxon>Thermotogati</taxon>
        <taxon>Synergistota</taxon>
        <taxon>Synergistia</taxon>
        <taxon>Synergistales</taxon>
        <taxon>Dethiosulfovibrionaceae</taxon>
        <taxon>Pyramidobacter</taxon>
    </lineage>
</organism>
<feature type="signal peptide" evidence="1">
    <location>
        <begin position="1"/>
        <end position="24"/>
    </location>
</feature>
<accession>A0ABM9ZY60</accession>
<dbReference type="Proteomes" id="UP000006462">
    <property type="component" value="Unassembled WGS sequence"/>
</dbReference>
<keyword evidence="1" id="KW-0732">Signal</keyword>
<keyword evidence="3" id="KW-1185">Reference proteome</keyword>
<name>A0ABM9ZY60_9BACT</name>
<protein>
    <submittedName>
        <fullName evidence="2">Uncharacterized protein</fullName>
    </submittedName>
</protein>
<evidence type="ECO:0000313" key="3">
    <source>
        <dbReference type="Proteomes" id="UP000006462"/>
    </source>
</evidence>
<feature type="chain" id="PRO_5045785732" evidence="1">
    <location>
        <begin position="25"/>
        <end position="257"/>
    </location>
</feature>
<gene>
    <name evidence="2" type="ORF">HMPREF7215_1768</name>
</gene>
<sequence>MFRKLNKAILLVVTCMIIAVSANAAPKSKTKTKELPPPVAAPETKKEEVAPYFTGFNGYPWGTSVEEILKDTVPKRVIGSGFIDMQNYRTILYKNPSRPVNRQTINLMGFDVYPEFQYLTAAYPKSSKKQYPFACYVVKDGRIIAGAFVYNGDLVNLSSFVDFQVLRIIDYVAENIPRSYKRVNELRNAFNAVLAYETTLSAQDSAGAIQAYVLKGTGLKMNRSECISIKVMSDEYLKLRGMTVVPSEPIKLGIPTL</sequence>
<dbReference type="EMBL" id="ADFP01000014">
    <property type="protein sequence ID" value="EFB91866.1"/>
    <property type="molecule type" value="Genomic_DNA"/>
</dbReference>
<evidence type="ECO:0000256" key="1">
    <source>
        <dbReference type="SAM" id="SignalP"/>
    </source>
</evidence>
<reference evidence="2 3" key="1">
    <citation type="submission" date="2009-12" db="EMBL/GenBank/DDBJ databases">
        <authorList>
            <person name="Shrivastava S."/>
            <person name="Madupu R."/>
            <person name="Durkin A.S."/>
            <person name="Torralba M."/>
            <person name="Methe B."/>
            <person name="Sutton G.G."/>
            <person name="Strausberg R.L."/>
            <person name="Nelson K.E."/>
        </authorList>
    </citation>
    <scope>NUCLEOTIDE SEQUENCE [LARGE SCALE GENOMIC DNA]</scope>
    <source>
        <strain evidence="2 3">W5455</strain>
    </source>
</reference>
<proteinExistence type="predicted"/>
<comment type="caution">
    <text evidence="2">The sequence shown here is derived from an EMBL/GenBank/DDBJ whole genome shotgun (WGS) entry which is preliminary data.</text>
</comment>